<gene>
    <name evidence="1" type="ORF">SAMN02982929_06525</name>
    <name evidence="2" type="ORF">SAMN05216506_11822</name>
</gene>
<dbReference type="AlphaFoldDB" id="A0A1H6EFW5"/>
<dbReference type="Gene3D" id="2.30.30.990">
    <property type="entry name" value="Malonyl-[acyl-carrier protein] O-methyltransferase, zinc-finger motif"/>
    <property type="match status" value="1"/>
</dbReference>
<dbReference type="InterPro" id="IPR031795">
    <property type="entry name" value="Zf-HC3"/>
</dbReference>
<keyword evidence="3" id="KW-1185">Reference proteome</keyword>
<evidence type="ECO:0000313" key="4">
    <source>
        <dbReference type="Proteomes" id="UP000236729"/>
    </source>
</evidence>
<dbReference type="GO" id="GO:0008270">
    <property type="term" value="F:zinc ion binding"/>
    <property type="evidence" value="ECO:0007669"/>
    <property type="project" value="UniProtKB-KW"/>
</dbReference>
<organism evidence="1 4">
    <name type="scientific">Saccharopolyspora kobensis</name>
    <dbReference type="NCBI Taxonomy" id="146035"/>
    <lineage>
        <taxon>Bacteria</taxon>
        <taxon>Bacillati</taxon>
        <taxon>Actinomycetota</taxon>
        <taxon>Actinomycetes</taxon>
        <taxon>Pseudonocardiales</taxon>
        <taxon>Pseudonocardiaceae</taxon>
        <taxon>Saccharopolyspora</taxon>
    </lineage>
</organism>
<proteinExistence type="predicted"/>
<reference evidence="1" key="2">
    <citation type="submission" date="2016-10" db="EMBL/GenBank/DDBJ databases">
        <authorList>
            <person name="de Groot N.N."/>
        </authorList>
    </citation>
    <scope>NUCLEOTIDE SEQUENCE [LARGE SCALE GENOMIC DNA]</scope>
    <source>
        <strain evidence="1">ATCC 20501</strain>
    </source>
</reference>
<accession>A0A1H6EFW5</accession>
<evidence type="ECO:0000313" key="1">
    <source>
        <dbReference type="EMBL" id="SEG96697.1"/>
    </source>
</evidence>
<sequence>MYPFHWVPAAGQRHASLADKPVGCAYPTGTVVETLCQQEVSADGSELAWLWGTCAECNQEARRIAGVDP</sequence>
<keyword evidence="1" id="KW-0479">Metal-binding</keyword>
<dbReference type="Proteomes" id="UP000236729">
    <property type="component" value="Unassembled WGS sequence"/>
</dbReference>
<evidence type="ECO:0000313" key="3">
    <source>
        <dbReference type="Proteomes" id="UP000199690"/>
    </source>
</evidence>
<dbReference type="Pfam" id="PF16827">
    <property type="entry name" value="zf-HC3"/>
    <property type="match status" value="1"/>
</dbReference>
<dbReference type="EMBL" id="FNVB01000012">
    <property type="protein sequence ID" value="SEG96697.1"/>
    <property type="molecule type" value="Genomic_DNA"/>
</dbReference>
<evidence type="ECO:0000313" key="2">
    <source>
        <dbReference type="EMBL" id="SFF04547.1"/>
    </source>
</evidence>
<dbReference type="RefSeq" id="WP_218161745.1">
    <property type="nucleotide sequence ID" value="NZ_FNVB01000012.1"/>
</dbReference>
<keyword evidence="1" id="KW-0862">Zinc</keyword>
<accession>A0A1I2FIH3</accession>
<dbReference type="Proteomes" id="UP000199690">
    <property type="component" value="Unassembled WGS sequence"/>
</dbReference>
<reference evidence="3 4" key="1">
    <citation type="submission" date="2016-10" db="EMBL/GenBank/DDBJ databases">
        <authorList>
            <person name="Varghese N."/>
            <person name="Submissions S."/>
        </authorList>
    </citation>
    <scope>NUCLEOTIDE SEQUENCE [LARGE SCALE GENOMIC DNA]</scope>
    <source>
        <strain evidence="4">ATCC 20501</strain>
        <strain evidence="2 3">CGMCC 4.3529</strain>
    </source>
</reference>
<dbReference type="SMR" id="A0A1H6EFW5"/>
<keyword evidence="1" id="KW-0863">Zinc-finger</keyword>
<protein>
    <submittedName>
        <fullName evidence="1">Zinc-finger</fullName>
    </submittedName>
</protein>
<name>A0A1H6EFW5_9PSEU</name>
<dbReference type="EMBL" id="FOME01000018">
    <property type="protein sequence ID" value="SFF04547.1"/>
    <property type="molecule type" value="Genomic_DNA"/>
</dbReference>